<dbReference type="InterPro" id="IPR039426">
    <property type="entry name" value="TonB-dep_rcpt-like"/>
</dbReference>
<dbReference type="GO" id="GO:0015344">
    <property type="term" value="F:siderophore uptake transmembrane transporter activity"/>
    <property type="evidence" value="ECO:0007669"/>
    <property type="project" value="TreeGrafter"/>
</dbReference>
<dbReference type="InterPro" id="IPR036942">
    <property type="entry name" value="Beta-barrel_TonB_sf"/>
</dbReference>
<dbReference type="AlphaFoldDB" id="A0A5M8R253"/>
<dbReference type="GO" id="GO:0044718">
    <property type="term" value="P:siderophore transmembrane transport"/>
    <property type="evidence" value="ECO:0007669"/>
    <property type="project" value="TreeGrafter"/>
</dbReference>
<dbReference type="OrthoDB" id="9762903at2"/>
<keyword evidence="6 11" id="KW-0798">TonB box</keyword>
<dbReference type="Gene3D" id="2.170.130.10">
    <property type="entry name" value="TonB-dependent receptor, plug domain"/>
    <property type="match status" value="1"/>
</dbReference>
<evidence type="ECO:0000256" key="8">
    <source>
        <dbReference type="ARBA" id="ARBA00023170"/>
    </source>
</evidence>
<keyword evidence="9 10" id="KW-0998">Cell outer membrane</keyword>
<protein>
    <submittedName>
        <fullName evidence="15">TonB-dependent receptor</fullName>
    </submittedName>
</protein>
<dbReference type="PANTHER" id="PTHR30069:SF29">
    <property type="entry name" value="HEMOGLOBIN AND HEMOGLOBIN-HAPTOGLOBIN-BINDING PROTEIN 1-RELATED"/>
    <property type="match status" value="1"/>
</dbReference>
<accession>A0A5M8R253</accession>
<evidence type="ECO:0000259" key="13">
    <source>
        <dbReference type="Pfam" id="PF00593"/>
    </source>
</evidence>
<dbReference type="EMBL" id="VBSN01000027">
    <property type="protein sequence ID" value="KAA6440262.1"/>
    <property type="molecule type" value="Genomic_DNA"/>
</dbReference>
<comment type="similarity">
    <text evidence="10 11">Belongs to the TonB-dependent receptor family.</text>
</comment>
<keyword evidence="16" id="KW-1185">Reference proteome</keyword>
<feature type="chain" id="PRO_5024329847" evidence="12">
    <location>
        <begin position="26"/>
        <end position="645"/>
    </location>
</feature>
<evidence type="ECO:0000313" key="15">
    <source>
        <dbReference type="EMBL" id="KAA6440262.1"/>
    </source>
</evidence>
<keyword evidence="8 15" id="KW-0675">Receptor</keyword>
<keyword evidence="3 10" id="KW-1134">Transmembrane beta strand</keyword>
<dbReference type="Pfam" id="PF07715">
    <property type="entry name" value="Plug"/>
    <property type="match status" value="1"/>
</dbReference>
<evidence type="ECO:0000256" key="7">
    <source>
        <dbReference type="ARBA" id="ARBA00023136"/>
    </source>
</evidence>
<evidence type="ECO:0000256" key="6">
    <source>
        <dbReference type="ARBA" id="ARBA00023077"/>
    </source>
</evidence>
<comment type="caution">
    <text evidence="15">The sequence shown here is derived from an EMBL/GenBank/DDBJ whole genome shotgun (WGS) entry which is preliminary data.</text>
</comment>
<keyword evidence="5 12" id="KW-0732">Signal</keyword>
<evidence type="ECO:0000256" key="10">
    <source>
        <dbReference type="PROSITE-ProRule" id="PRU01360"/>
    </source>
</evidence>
<evidence type="ECO:0000256" key="2">
    <source>
        <dbReference type="ARBA" id="ARBA00022448"/>
    </source>
</evidence>
<evidence type="ECO:0000256" key="12">
    <source>
        <dbReference type="SAM" id="SignalP"/>
    </source>
</evidence>
<dbReference type="PROSITE" id="PS52016">
    <property type="entry name" value="TONB_DEPENDENT_REC_3"/>
    <property type="match status" value="1"/>
</dbReference>
<gene>
    <name evidence="15" type="ORF">FEM33_06560</name>
</gene>
<sequence length="645" mass="72849">MFNKRKLLLILSVTAGFFVSENVQAQSDSVGLETVTIRGFAPERFMSGLKVQKMDSAARNNFRFQNISDLLSLYTPLAFKNYGHGQLNTVSFRGTSANHTAVLWNGLNINSPILGQTDFSTIPVAGFDELSVQYGSAASIVGSDAVGGSILLGSTAPAQSLHLSIGRQQESFNNSQTQLTAQYGKAIHPKYTFSGKTSVYDGRIKNDYPYTERRKYAILPSETFQRGLVQDLFFQSANGRELSAHVWLTENNLTLTPEDTAGREQTFTKAYRTMIRYQQKAFSFRTSWVRDIIDYAKGDLSRPDHAVTDKFSNRIEKDFSRTFGNNSSIQVKAGGEWTHYRAQVAGYVSPVNSENRSDLYVLTRFQATSCLLVSVNLRQAFVTRYNPPFTPSLGTEYYLVRNPDYNLKFKGSVGKSYRVPTLNERFWKDLGNPDIKPENGWNKEIGFEQNYLPDNSNSFSASLTAYHNRIKDWTYWNASRNYRVENLQQVLAKGIELQAGWKNSSAEWKSGANLNYALNKSTQEKAYDAYSLDIIGKQLVFVPVHTGSFIAFIQHKSTRLTAQIQTTSKRFATFDNTQHLDSYMLANLLAETTLHLNKAKIRFQGQINNISDTFYLNVRNNAMPGRSFALSLIISYDQPAKIKYF</sequence>
<dbReference type="InterPro" id="IPR037066">
    <property type="entry name" value="Plug_dom_sf"/>
</dbReference>
<keyword evidence="7 10" id="KW-0472">Membrane</keyword>
<feature type="domain" description="TonB-dependent receptor-like beta-barrel" evidence="13">
    <location>
        <begin position="234"/>
        <end position="610"/>
    </location>
</feature>
<comment type="subcellular location">
    <subcellularLocation>
        <location evidence="1 10">Cell outer membrane</location>
        <topology evidence="1 10">Multi-pass membrane protein</topology>
    </subcellularLocation>
</comment>
<dbReference type="SUPFAM" id="SSF56935">
    <property type="entry name" value="Porins"/>
    <property type="match status" value="1"/>
</dbReference>
<evidence type="ECO:0000313" key="16">
    <source>
        <dbReference type="Proteomes" id="UP000323994"/>
    </source>
</evidence>
<proteinExistence type="inferred from homology"/>
<feature type="signal peptide" evidence="12">
    <location>
        <begin position="1"/>
        <end position="25"/>
    </location>
</feature>
<dbReference type="InterPro" id="IPR012910">
    <property type="entry name" value="Plug_dom"/>
</dbReference>
<reference evidence="15 16" key="1">
    <citation type="submission" date="2019-05" db="EMBL/GenBank/DDBJ databases">
        <authorList>
            <person name="Qu J.-H."/>
        </authorList>
    </citation>
    <scope>NUCLEOTIDE SEQUENCE [LARGE SCALE GENOMIC DNA]</scope>
    <source>
        <strain evidence="15 16">NS28</strain>
    </source>
</reference>
<keyword evidence="2 10" id="KW-0813">Transport</keyword>
<evidence type="ECO:0000256" key="5">
    <source>
        <dbReference type="ARBA" id="ARBA00022729"/>
    </source>
</evidence>
<evidence type="ECO:0000256" key="4">
    <source>
        <dbReference type="ARBA" id="ARBA00022692"/>
    </source>
</evidence>
<evidence type="ECO:0000256" key="9">
    <source>
        <dbReference type="ARBA" id="ARBA00023237"/>
    </source>
</evidence>
<dbReference type="GO" id="GO:0009279">
    <property type="term" value="C:cell outer membrane"/>
    <property type="evidence" value="ECO:0007669"/>
    <property type="project" value="UniProtKB-SubCell"/>
</dbReference>
<feature type="domain" description="TonB-dependent receptor plug" evidence="14">
    <location>
        <begin position="51"/>
        <end position="148"/>
    </location>
</feature>
<name>A0A5M8R253_9BACT</name>
<dbReference type="Proteomes" id="UP000323994">
    <property type="component" value="Unassembled WGS sequence"/>
</dbReference>
<evidence type="ECO:0000256" key="11">
    <source>
        <dbReference type="RuleBase" id="RU003357"/>
    </source>
</evidence>
<dbReference type="InterPro" id="IPR000531">
    <property type="entry name" value="Beta-barrel_TonB"/>
</dbReference>
<evidence type="ECO:0000256" key="3">
    <source>
        <dbReference type="ARBA" id="ARBA00022452"/>
    </source>
</evidence>
<dbReference type="Gene3D" id="2.40.170.20">
    <property type="entry name" value="TonB-dependent receptor, beta-barrel domain"/>
    <property type="match status" value="1"/>
</dbReference>
<evidence type="ECO:0000259" key="14">
    <source>
        <dbReference type="Pfam" id="PF07715"/>
    </source>
</evidence>
<keyword evidence="4 10" id="KW-0812">Transmembrane</keyword>
<dbReference type="Pfam" id="PF00593">
    <property type="entry name" value="TonB_dep_Rec_b-barrel"/>
    <property type="match status" value="1"/>
</dbReference>
<dbReference type="PANTHER" id="PTHR30069">
    <property type="entry name" value="TONB-DEPENDENT OUTER MEMBRANE RECEPTOR"/>
    <property type="match status" value="1"/>
</dbReference>
<evidence type="ECO:0000256" key="1">
    <source>
        <dbReference type="ARBA" id="ARBA00004571"/>
    </source>
</evidence>
<organism evidence="15 16">
    <name type="scientific">Dyadobacter flavalbus</name>
    <dbReference type="NCBI Taxonomy" id="2579942"/>
    <lineage>
        <taxon>Bacteria</taxon>
        <taxon>Pseudomonadati</taxon>
        <taxon>Bacteroidota</taxon>
        <taxon>Cytophagia</taxon>
        <taxon>Cytophagales</taxon>
        <taxon>Spirosomataceae</taxon>
        <taxon>Dyadobacter</taxon>
    </lineage>
</organism>